<evidence type="ECO:0000259" key="1">
    <source>
        <dbReference type="PROSITE" id="PS51704"/>
    </source>
</evidence>
<organism evidence="2 3">
    <name type="scientific">Vibrio genomosp. F10</name>
    <dbReference type="NCBI Taxonomy" id="723171"/>
    <lineage>
        <taxon>Bacteria</taxon>
        <taxon>Pseudomonadati</taxon>
        <taxon>Pseudomonadota</taxon>
        <taxon>Gammaproteobacteria</taxon>
        <taxon>Vibrionales</taxon>
        <taxon>Vibrionaceae</taxon>
        <taxon>Vibrio</taxon>
    </lineage>
</organism>
<reference evidence="3" key="1">
    <citation type="submission" date="2016-06" db="EMBL/GenBank/DDBJ databases">
        <authorList>
            <person name="Hehemann J.-H."/>
            <person name="Arevalo P."/>
            <person name="Datta M.S."/>
            <person name="Polz M.F."/>
        </authorList>
    </citation>
    <scope>NUCLEOTIDE SEQUENCE [LARGE SCALE GENOMIC DNA]</scope>
    <source>
        <strain evidence="3">9CSC122</strain>
    </source>
</reference>
<dbReference type="Gene3D" id="3.20.20.190">
    <property type="entry name" value="Phosphatidylinositol (PI) phosphodiesterase"/>
    <property type="match status" value="1"/>
</dbReference>
<dbReference type="GO" id="GO:0006629">
    <property type="term" value="P:lipid metabolic process"/>
    <property type="evidence" value="ECO:0007669"/>
    <property type="project" value="InterPro"/>
</dbReference>
<dbReference type="RefSeq" id="WP_017033231.1">
    <property type="nucleotide sequence ID" value="NZ_JBNGCH010000361.1"/>
</dbReference>
<dbReference type="PANTHER" id="PTHR46211">
    <property type="entry name" value="GLYCEROPHOSPHORYL DIESTER PHOSPHODIESTERASE"/>
    <property type="match status" value="1"/>
</dbReference>
<feature type="domain" description="GP-PDE" evidence="1">
    <location>
        <begin position="1"/>
        <end position="234"/>
    </location>
</feature>
<dbReference type="InterPro" id="IPR030395">
    <property type="entry name" value="GP_PDE_dom"/>
</dbReference>
<dbReference type="AlphaFoldDB" id="A0A1B9R0L6"/>
<dbReference type="Pfam" id="PF03009">
    <property type="entry name" value="GDPD"/>
    <property type="match status" value="1"/>
</dbReference>
<evidence type="ECO:0000313" key="3">
    <source>
        <dbReference type="Proteomes" id="UP000093173"/>
    </source>
</evidence>
<proteinExistence type="predicted"/>
<dbReference type="EMBL" id="MAJZ01000361">
    <property type="protein sequence ID" value="OCH77678.1"/>
    <property type="molecule type" value="Genomic_DNA"/>
</dbReference>
<keyword evidence="3" id="KW-1185">Reference proteome</keyword>
<dbReference type="SUPFAM" id="SSF51695">
    <property type="entry name" value="PLC-like phosphodiesterases"/>
    <property type="match status" value="1"/>
</dbReference>
<dbReference type="PANTHER" id="PTHR46211:SF14">
    <property type="entry name" value="GLYCEROPHOSPHODIESTER PHOSPHODIESTERASE"/>
    <property type="match status" value="1"/>
</dbReference>
<dbReference type="InterPro" id="IPR017946">
    <property type="entry name" value="PLC-like_Pdiesterase_TIM-brl"/>
</dbReference>
<sequence>MIVGHRGAAALAPENTLSGINVAADVGIQWVELDTQLTADGVPVIFHDEGLDRCTNGVGNVEDHTLEQLKKLDAGSWFSSTFVNERIPTLEEALKTCIERNMSMNLEIKIHHERQVEPLVKKVVDVIHSVNFPFHNLLISSFSKSALKECQRRIPDVRRGYITEETSTDYLQEIQALDLYSVHVDQNILTQSMAQSILKLNYELNIWTLNDLSKAQVFTNMGVTNIITDHPDAL</sequence>
<accession>A0A1B9R0L6</accession>
<gene>
    <name evidence="2" type="ORF">A6E14_07290</name>
</gene>
<evidence type="ECO:0000313" key="2">
    <source>
        <dbReference type="EMBL" id="OCH77678.1"/>
    </source>
</evidence>
<dbReference type="GO" id="GO:0008081">
    <property type="term" value="F:phosphoric diester hydrolase activity"/>
    <property type="evidence" value="ECO:0007669"/>
    <property type="project" value="InterPro"/>
</dbReference>
<dbReference type="PROSITE" id="PS51704">
    <property type="entry name" value="GP_PDE"/>
    <property type="match status" value="1"/>
</dbReference>
<protein>
    <submittedName>
        <fullName evidence="2">Glycerophosphoryl diester phosphodiesterase</fullName>
    </submittedName>
</protein>
<comment type="caution">
    <text evidence="2">The sequence shown here is derived from an EMBL/GenBank/DDBJ whole genome shotgun (WGS) entry which is preliminary data.</text>
</comment>
<name>A0A1B9R0L6_9VIBR</name>
<dbReference type="Proteomes" id="UP000093173">
    <property type="component" value="Unassembled WGS sequence"/>
</dbReference>